<dbReference type="GO" id="GO:0004553">
    <property type="term" value="F:hydrolase activity, hydrolyzing O-glycosyl compounds"/>
    <property type="evidence" value="ECO:0007669"/>
    <property type="project" value="InterPro"/>
</dbReference>
<dbReference type="InterPro" id="IPR015943">
    <property type="entry name" value="WD40/YVTN_repeat-like_dom_sf"/>
</dbReference>
<dbReference type="Pfam" id="PF00553">
    <property type="entry name" value="CBM_2"/>
    <property type="match status" value="1"/>
</dbReference>
<dbReference type="GO" id="GO:0010411">
    <property type="term" value="P:xyloglucan metabolic process"/>
    <property type="evidence" value="ECO:0007669"/>
    <property type="project" value="TreeGrafter"/>
</dbReference>
<dbReference type="PROSITE" id="PS51173">
    <property type="entry name" value="CBM2"/>
    <property type="match status" value="1"/>
</dbReference>
<dbReference type="GO" id="GO:0000272">
    <property type="term" value="P:polysaccharide catabolic process"/>
    <property type="evidence" value="ECO:0007669"/>
    <property type="project" value="UniProtKB-KW"/>
</dbReference>
<keyword evidence="5" id="KW-0624">Polysaccharide degradation</keyword>
<protein>
    <submittedName>
        <fullName evidence="9">Cellulose binding domain-containing protein</fullName>
    </submittedName>
</protein>
<evidence type="ECO:0000313" key="9">
    <source>
        <dbReference type="EMBL" id="SFV13333.1"/>
    </source>
</evidence>
<dbReference type="CDD" id="cd15482">
    <property type="entry name" value="Sialidase_non-viral"/>
    <property type="match status" value="1"/>
</dbReference>
<proteinExistence type="inferred from homology"/>
<dbReference type="InterPro" id="IPR012291">
    <property type="entry name" value="CBM2_carb-bd_dom_sf"/>
</dbReference>
<dbReference type="Proteomes" id="UP000199391">
    <property type="component" value="Unassembled WGS sequence"/>
</dbReference>
<dbReference type="InterPro" id="IPR001919">
    <property type="entry name" value="CBD2"/>
</dbReference>
<evidence type="ECO:0000256" key="7">
    <source>
        <dbReference type="SAM" id="SignalP"/>
    </source>
</evidence>
<dbReference type="Gene3D" id="2.60.40.290">
    <property type="match status" value="1"/>
</dbReference>
<accession>A0A1I7LUF2</accession>
<evidence type="ECO:0000259" key="8">
    <source>
        <dbReference type="PROSITE" id="PS51173"/>
    </source>
</evidence>
<evidence type="ECO:0000256" key="6">
    <source>
        <dbReference type="ARBA" id="ARBA00037986"/>
    </source>
</evidence>
<dbReference type="SMART" id="SM00637">
    <property type="entry name" value="CBD_II"/>
    <property type="match status" value="1"/>
</dbReference>
<evidence type="ECO:0000313" key="10">
    <source>
        <dbReference type="Proteomes" id="UP000199391"/>
    </source>
</evidence>
<keyword evidence="2" id="KW-0378">Hydrolase</keyword>
<evidence type="ECO:0000256" key="4">
    <source>
        <dbReference type="ARBA" id="ARBA00023295"/>
    </source>
</evidence>
<keyword evidence="10" id="KW-1185">Reference proteome</keyword>
<comment type="similarity">
    <text evidence="6">Belongs to the glycosyl hydrolase 74 family.</text>
</comment>
<dbReference type="SUPFAM" id="SSF110296">
    <property type="entry name" value="Oligoxyloglucan reducing end-specific cellobiohydrolase"/>
    <property type="match status" value="2"/>
</dbReference>
<evidence type="ECO:0000256" key="2">
    <source>
        <dbReference type="ARBA" id="ARBA00022801"/>
    </source>
</evidence>
<dbReference type="GO" id="GO:0030247">
    <property type="term" value="F:polysaccharide binding"/>
    <property type="evidence" value="ECO:0007669"/>
    <property type="project" value="UniProtKB-UniRule"/>
</dbReference>
<organism evidence="9 10">
    <name type="scientific">Pseudoduganella namucuonensis</name>
    <dbReference type="NCBI Taxonomy" id="1035707"/>
    <lineage>
        <taxon>Bacteria</taxon>
        <taxon>Pseudomonadati</taxon>
        <taxon>Pseudomonadota</taxon>
        <taxon>Betaproteobacteria</taxon>
        <taxon>Burkholderiales</taxon>
        <taxon>Oxalobacteraceae</taxon>
        <taxon>Telluria group</taxon>
        <taxon>Pseudoduganella</taxon>
    </lineage>
</organism>
<name>A0A1I7LUF2_9BURK</name>
<keyword evidence="1 7" id="KW-0732">Signal</keyword>
<evidence type="ECO:0000256" key="1">
    <source>
        <dbReference type="ARBA" id="ARBA00022729"/>
    </source>
</evidence>
<feature type="chain" id="PRO_5011533685" evidence="7">
    <location>
        <begin position="24"/>
        <end position="829"/>
    </location>
</feature>
<evidence type="ECO:0000256" key="5">
    <source>
        <dbReference type="ARBA" id="ARBA00023326"/>
    </source>
</evidence>
<reference evidence="10" key="1">
    <citation type="submission" date="2016-10" db="EMBL/GenBank/DDBJ databases">
        <authorList>
            <person name="Varghese N."/>
            <person name="Submissions S."/>
        </authorList>
    </citation>
    <scope>NUCLEOTIDE SEQUENCE [LARGE SCALE GENOMIC DNA]</scope>
    <source>
        <strain evidence="10">CGMCC 1.11014</strain>
    </source>
</reference>
<feature type="domain" description="CBM2" evidence="8">
    <location>
        <begin position="727"/>
        <end position="829"/>
    </location>
</feature>
<sequence length="829" mass="87878">MMILKPICALLSAALLLAPSARAETYKWDSMAMGSGGYVTGVIPSKSERGMFYARTDVGGAYRWDKHNERWVPLLDWLSEANLGYMGVESIAVDPKNAANIYLMTGTPYFSFGKSAILRSTDYGRSFDIVDVTSHFQVHGNGWGRGNGEKLQIDPGDSRVLYAGSRGNGLFRSTDAGATWTRLESLPVTSTANGNGISFVLLDPTSVDGGPAQRIFVGVSRLDSAGPNLYFSYDGGETFEPVEGGPAGLMPQRAVMSPDGQLYLTYANGAGPGKTGDGEPMDRGQIWEYDAAGGNWTDITPASMIGSYGGFGGISIDPADPRHLVASTINTWKPQAGQWGDRIFTTRDAGRTWVDVIERGFAKDPKGKSYINNYSMHWTADVEFDPFDTKSAWVTSGNGVFRTTNIDAPTTTWAFETAGMEETVNFSVLSLPNGQLITATGDVGGFLLNDPAQYGQHVTPDMSIVTDVAGSGDGSVLARVGDRIFYSTNSGASWTQSAVIMGSWGDLALSTDGQVLLHSPEHGTTTYRSTDFGTNWTIVSGLNVLNAHPVADPVNPLKFYAYDNVNGRMLVSHDRGVSFAPQGTLPAGGARKIVATPGIEGDLWACAGGGLLHTADGGATFSKIAAVADCSAVGVGKAAPDASYPTLYIWGTVGSTHGMLRSTDKGLTWVRVNDDAHQYGGIKAGMFVTGDLHTYGRVYMSSPGRGIVYGSTAGETGDVIVTAAVPTQQPLNKCEYVITNPWWGGHVAEIRITNNRASAINGWTVNWTYSENSTVDVFWNANVSGATPNYTASGTWNSYIAPGATASFGLVAGNYNAAAAPAVTGDACN</sequence>
<evidence type="ECO:0000256" key="3">
    <source>
        <dbReference type="ARBA" id="ARBA00023277"/>
    </source>
</evidence>
<dbReference type="PANTHER" id="PTHR43739">
    <property type="entry name" value="XYLOGLUCANASE (EUROFUNG)"/>
    <property type="match status" value="1"/>
</dbReference>
<dbReference type="AlphaFoldDB" id="A0A1I7LUF2"/>
<dbReference type="PANTHER" id="PTHR43739:SF2">
    <property type="entry name" value="OLIGOXYLOGLUCAN-REDUCING END-SPECIFIC XYLOGLUCANASE-RELATED"/>
    <property type="match status" value="1"/>
</dbReference>
<keyword evidence="4" id="KW-0326">Glycosidase</keyword>
<dbReference type="InterPro" id="IPR008965">
    <property type="entry name" value="CBM2/CBM3_carb-bd_dom_sf"/>
</dbReference>
<dbReference type="InterPro" id="IPR052025">
    <property type="entry name" value="Xyloglucanase_GH74"/>
</dbReference>
<dbReference type="Gene3D" id="2.130.10.10">
    <property type="entry name" value="YVTN repeat-like/Quinoprotein amine dehydrogenase"/>
    <property type="match status" value="2"/>
</dbReference>
<dbReference type="SUPFAM" id="SSF49384">
    <property type="entry name" value="Carbohydrate-binding domain"/>
    <property type="match status" value="1"/>
</dbReference>
<dbReference type="EMBL" id="FPBO01000038">
    <property type="protein sequence ID" value="SFV13333.1"/>
    <property type="molecule type" value="Genomic_DNA"/>
</dbReference>
<gene>
    <name evidence="9" type="ORF">SAMN05216552_103832</name>
</gene>
<keyword evidence="3" id="KW-0119">Carbohydrate metabolism</keyword>
<dbReference type="STRING" id="1035707.SAMN05216552_103832"/>
<feature type="signal peptide" evidence="7">
    <location>
        <begin position="1"/>
        <end position="23"/>
    </location>
</feature>